<feature type="transmembrane region" description="Helical" evidence="10">
    <location>
        <begin position="1276"/>
        <end position="1296"/>
    </location>
</feature>
<keyword evidence="14" id="KW-1185">Reference proteome</keyword>
<evidence type="ECO:0000256" key="10">
    <source>
        <dbReference type="SAM" id="Phobius"/>
    </source>
</evidence>
<organism evidence="13 14">
    <name type="scientific">Patiria miniata</name>
    <name type="common">Bat star</name>
    <name type="synonym">Asterina miniata</name>
    <dbReference type="NCBI Taxonomy" id="46514"/>
    <lineage>
        <taxon>Eukaryota</taxon>
        <taxon>Metazoa</taxon>
        <taxon>Echinodermata</taxon>
        <taxon>Eleutherozoa</taxon>
        <taxon>Asterozoa</taxon>
        <taxon>Asteroidea</taxon>
        <taxon>Valvatacea</taxon>
        <taxon>Valvatida</taxon>
        <taxon>Asterinidae</taxon>
        <taxon>Patiria</taxon>
    </lineage>
</organism>
<dbReference type="Proteomes" id="UP000887568">
    <property type="component" value="Unplaced"/>
</dbReference>
<dbReference type="Gene3D" id="2.10.50.30">
    <property type="entry name" value="GPCR, family 3, nine cysteines domain"/>
    <property type="match status" value="2"/>
</dbReference>
<dbReference type="GO" id="GO:0004930">
    <property type="term" value="F:G protein-coupled receptor activity"/>
    <property type="evidence" value="ECO:0007669"/>
    <property type="project" value="UniProtKB-KW"/>
</dbReference>
<dbReference type="EnsemblMetazoa" id="XM_038215329.1">
    <property type="protein sequence ID" value="XP_038071257.1"/>
    <property type="gene ID" value="LOC119740123"/>
</dbReference>
<dbReference type="InterPro" id="IPR001828">
    <property type="entry name" value="ANF_lig-bd_rcpt"/>
</dbReference>
<proteinExistence type="predicted"/>
<evidence type="ECO:0000313" key="14">
    <source>
        <dbReference type="Proteomes" id="UP000887568"/>
    </source>
</evidence>
<feature type="chain" id="PRO_5037702306" description="G-protein coupled receptors family 3 profile domain-containing protein" evidence="11">
    <location>
        <begin position="22"/>
        <end position="1383"/>
    </location>
</feature>
<dbReference type="PANTHER" id="PTHR24060">
    <property type="entry name" value="METABOTROPIC GLUTAMATE RECEPTOR"/>
    <property type="match status" value="1"/>
</dbReference>
<dbReference type="InterPro" id="IPR050726">
    <property type="entry name" value="mGluR"/>
</dbReference>
<dbReference type="OrthoDB" id="425344at2759"/>
<keyword evidence="5" id="KW-0297">G-protein coupled receptor</keyword>
<dbReference type="InterPro" id="IPR028082">
    <property type="entry name" value="Peripla_BP_I"/>
</dbReference>
<protein>
    <recommendedName>
        <fullName evidence="12">G-protein coupled receptors family 3 profile domain-containing protein</fullName>
    </recommendedName>
</protein>
<comment type="subcellular location">
    <subcellularLocation>
        <location evidence="1">Cell membrane</location>
        <topology evidence="1">Multi-pass membrane protein</topology>
    </subcellularLocation>
</comment>
<dbReference type="Pfam" id="PF00003">
    <property type="entry name" value="7tm_3"/>
    <property type="match status" value="2"/>
</dbReference>
<name>A0A914B726_PATMI</name>
<reference evidence="13" key="1">
    <citation type="submission" date="2022-11" db="UniProtKB">
        <authorList>
            <consortium name="EnsemblMetazoa"/>
        </authorList>
    </citation>
    <scope>IDENTIFICATION</scope>
</reference>
<evidence type="ECO:0000256" key="6">
    <source>
        <dbReference type="ARBA" id="ARBA00023136"/>
    </source>
</evidence>
<dbReference type="InterPro" id="IPR000337">
    <property type="entry name" value="GPCR_3"/>
</dbReference>
<dbReference type="OMA" id="RIDNPEM"/>
<dbReference type="Pfam" id="PF01094">
    <property type="entry name" value="ANF_receptor"/>
    <property type="match status" value="2"/>
</dbReference>
<evidence type="ECO:0000256" key="3">
    <source>
        <dbReference type="ARBA" id="ARBA00022692"/>
    </source>
</evidence>
<evidence type="ECO:0000256" key="5">
    <source>
        <dbReference type="ARBA" id="ARBA00023040"/>
    </source>
</evidence>
<evidence type="ECO:0000256" key="7">
    <source>
        <dbReference type="ARBA" id="ARBA00023170"/>
    </source>
</evidence>
<evidence type="ECO:0000256" key="8">
    <source>
        <dbReference type="ARBA" id="ARBA00023180"/>
    </source>
</evidence>
<dbReference type="InterPro" id="IPR017978">
    <property type="entry name" value="GPCR_3_C"/>
</dbReference>
<dbReference type="InterPro" id="IPR011500">
    <property type="entry name" value="GPCR_3_9-Cys_dom"/>
</dbReference>
<keyword evidence="3 10" id="KW-0812">Transmembrane</keyword>
<feature type="transmembrane region" description="Helical" evidence="10">
    <location>
        <begin position="1239"/>
        <end position="1264"/>
    </location>
</feature>
<dbReference type="Gene3D" id="3.40.50.2300">
    <property type="match status" value="4"/>
</dbReference>
<dbReference type="GO" id="GO:0005886">
    <property type="term" value="C:plasma membrane"/>
    <property type="evidence" value="ECO:0007669"/>
    <property type="project" value="UniProtKB-SubCell"/>
</dbReference>
<dbReference type="InterPro" id="IPR038550">
    <property type="entry name" value="GPCR_3_9-Cys_sf"/>
</dbReference>
<feature type="domain" description="G-protein coupled receptors family 3 profile" evidence="12">
    <location>
        <begin position="547"/>
        <end position="670"/>
    </location>
</feature>
<feature type="transmembrane region" description="Helical" evidence="10">
    <location>
        <begin position="546"/>
        <end position="572"/>
    </location>
</feature>
<keyword evidence="6 10" id="KW-0472">Membrane</keyword>
<dbReference type="Pfam" id="PF07562">
    <property type="entry name" value="NCD3G"/>
    <property type="match status" value="1"/>
</dbReference>
<dbReference type="SUPFAM" id="SSF53822">
    <property type="entry name" value="Periplasmic binding protein-like I"/>
    <property type="match status" value="2"/>
</dbReference>
<dbReference type="PRINTS" id="PR00248">
    <property type="entry name" value="GPCRMGR"/>
</dbReference>
<evidence type="ECO:0000256" key="11">
    <source>
        <dbReference type="SAM" id="SignalP"/>
    </source>
</evidence>
<dbReference type="GeneID" id="119740123"/>
<keyword evidence="2" id="KW-1003">Cell membrane</keyword>
<evidence type="ECO:0000259" key="12">
    <source>
        <dbReference type="PROSITE" id="PS50259"/>
    </source>
</evidence>
<dbReference type="PROSITE" id="PS50259">
    <property type="entry name" value="G_PROTEIN_RECEP_F3_4"/>
    <property type="match status" value="2"/>
</dbReference>
<sequence length="1383" mass="153820">MLMTVISSLVLVSVFFRGLGAVPPAVLVNYTRPGDLIIGAVLAFHFDDSCRSGLTFRQVEIVETLVYTVEQINNRSDILPNLTLGFDIKESCYQEDAALWSLLSLLGKYFESQNGLTLPPPDQKNFGTLLGVVGTSRSTTSIFNAKTAHLFDLPMISHYATSDELSDKARFPNFLRTIPPDKLQARAMVDILEKFGWTCIGVLYTSDAYGIRGSQELLKLADEKEMCVVFSKSVTGSKPTQSEIAELLSKIDEFEIVHVIIIFGGEEMYDILEELECRKPGYRVTLICSDGIHGRKLSEVYLGNMTKGSLRLEQHRSYVPEFQDYFKSLEAASQVSPWYNELKDFIMKSNECVNLTLCSLPQYAMIESTIYHAVYAFAYALDDLIRQRCSSRTTDCSHRLHNISGQDLLPYLFNVQFEGVGGPFEFDANGNAEGAYTIKGLLEENNKIEWQDVGLWDSHRTQKLSMVDAAILWPDGTPQSHCKQECLPGQIAVPLQEKCSWGCQTCYKDAIVVDNACEQCKRTHWPSTNRSACEPIVPASVATYEVIIVVILVLCSTGIALAGLSFAGLCYYRHHSLIKASSRELGTVSIVGTISACLVPLPLLLPPSDHTCAAAEALVSLCFTMTYAPTLLKVNRIHRVFQAGRRSTKCPRLARPKEQIFIASIIVLIQKRCVSSYGGDRCYTVIVKTCRKMFVFAFAGLVLCATGQVPPPVLVNFTVEGDVTLGGMVPFHFGSSCQGPLGRTSVEAAETIVFTVRQVNERSDLLPNLTLGFDIRETCYNEDMTLLSVLSLLSSYSHDDPVFRVTGRHRPPATGNLIGIIGTAQSASSLAAAKPINLYGVPMISYSATSDELSDKDRFPYFLRTVPPDRFQARAIMDILVRYNWIYVGLIYSLNTYGILGTQELLSLADKEGVCIAFSIVVRENAAPSEIQEIVQKITTHHRAKVLVMFGEFVGMYTALQIYHNEHPGEKRTLLCSDAFGQDLHQYDILSMIQGSIKVKLDFQKIPAIQEYFSDVLKQSGLSPWFAAFRETWMTAKNCSDISTCPISFTGTWMPIYKSVYAFAYALDDMLRDLCPEMTVNCVTLTARNVTGRDLLPYLRNVTFQGPDGEFHFDSDGDPAGAYLLSSVGVDQQGEIVWHDIGHWDSHFEQHSLKIDDKRIEWPGIKPKAPISVCRDECQPGYIEVPEEEKCCWTCRQCVPNEKAVNNECIPCPSHFWPSEDFTTCQPIVPTIINLKNPIILVLLILCGLGVLLALVSLTGMFIFRKHPLIKATGREVSLVTLLGTLLAYLTIFPFLDYPTEASCAVGEAMVSLGFTLTYAPTLLKVNRICRIFQAGKKSTKPPRFVRPRDQVLLVVLLTAIQDAVRLHLGYQLRSKNGASGIK</sequence>
<evidence type="ECO:0000256" key="9">
    <source>
        <dbReference type="ARBA" id="ARBA00023224"/>
    </source>
</evidence>
<keyword evidence="4 10" id="KW-1133">Transmembrane helix</keyword>
<evidence type="ECO:0000313" key="13">
    <source>
        <dbReference type="EnsemblMetazoa" id="XP_038071257.1"/>
    </source>
</evidence>
<feature type="transmembrane region" description="Helical" evidence="10">
    <location>
        <begin position="584"/>
        <end position="605"/>
    </location>
</feature>
<evidence type="ECO:0000256" key="1">
    <source>
        <dbReference type="ARBA" id="ARBA00004651"/>
    </source>
</evidence>
<feature type="signal peptide" evidence="11">
    <location>
        <begin position="1"/>
        <end position="21"/>
    </location>
</feature>
<keyword evidence="9" id="KW-0807">Transducer</keyword>
<evidence type="ECO:0000256" key="2">
    <source>
        <dbReference type="ARBA" id="ARBA00022475"/>
    </source>
</evidence>
<keyword evidence="7" id="KW-0675">Receptor</keyword>
<accession>A0A914B726</accession>
<keyword evidence="8" id="KW-0325">Glycoprotein</keyword>
<feature type="domain" description="G-protein coupled receptors family 3 profile" evidence="12">
    <location>
        <begin position="1239"/>
        <end position="1362"/>
    </location>
</feature>
<evidence type="ECO:0000256" key="4">
    <source>
        <dbReference type="ARBA" id="ARBA00022989"/>
    </source>
</evidence>
<keyword evidence="11" id="KW-0732">Signal</keyword>
<dbReference type="RefSeq" id="XP_038071257.1">
    <property type="nucleotide sequence ID" value="XM_038215329.1"/>
</dbReference>